<proteinExistence type="predicted"/>
<dbReference type="AlphaFoldDB" id="A0A1M6ILW7"/>
<sequence>MNIQLRFINRSNDRGNSEVVLFQRNVVPDFDELAIAWKVIRFCGRDCVHPFVYSTSIEIALGDEHGNYSPRATAQDGERFTVGVHPTGRARLVAEPAPAGGIGAGAGIEVVNRMTRGAVNVNAFSAGKLIAAKWAVAPAQKAVFRFTPVLWIGAASQVQEGRALSSAVLSSDNTMLPLAGIAAADIVMTGGGGGADAQPFGFALENVVHV</sequence>
<evidence type="ECO:0008006" key="3">
    <source>
        <dbReference type="Google" id="ProtNLM"/>
    </source>
</evidence>
<dbReference type="OrthoDB" id="8891769at2"/>
<gene>
    <name evidence="1" type="ORF">SAMN05192548_100184</name>
</gene>
<dbReference type="STRING" id="169427.SAMN05192548_100184"/>
<reference evidence="1 2" key="1">
    <citation type="submission" date="2016-11" db="EMBL/GenBank/DDBJ databases">
        <authorList>
            <person name="Jaros S."/>
            <person name="Januszkiewicz K."/>
            <person name="Wedrychowicz H."/>
        </authorList>
    </citation>
    <scope>NUCLEOTIDE SEQUENCE [LARGE SCALE GENOMIC DNA]</scope>
    <source>
        <strain evidence="1 2">LMG 20594</strain>
    </source>
</reference>
<dbReference type="RefSeq" id="WP_073426691.1">
    <property type="nucleotide sequence ID" value="NZ_CADFGY010000003.1"/>
</dbReference>
<name>A0A1M6ILW7_9BURK</name>
<protein>
    <recommendedName>
        <fullName evidence="3">Aromatic ring-opening dioxygenase LigA</fullName>
    </recommendedName>
</protein>
<accession>A0A1M6ILW7</accession>
<evidence type="ECO:0000313" key="1">
    <source>
        <dbReference type="EMBL" id="SHJ35373.1"/>
    </source>
</evidence>
<evidence type="ECO:0000313" key="2">
    <source>
        <dbReference type="Proteomes" id="UP000184395"/>
    </source>
</evidence>
<dbReference type="Proteomes" id="UP000184395">
    <property type="component" value="Unassembled WGS sequence"/>
</dbReference>
<dbReference type="EMBL" id="FRAB01000001">
    <property type="protein sequence ID" value="SHJ35373.1"/>
    <property type="molecule type" value="Genomic_DNA"/>
</dbReference>
<organism evidence="1 2">
    <name type="scientific">Paraburkholderia terricola</name>
    <dbReference type="NCBI Taxonomy" id="169427"/>
    <lineage>
        <taxon>Bacteria</taxon>
        <taxon>Pseudomonadati</taxon>
        <taxon>Pseudomonadota</taxon>
        <taxon>Betaproteobacteria</taxon>
        <taxon>Burkholderiales</taxon>
        <taxon>Burkholderiaceae</taxon>
        <taxon>Paraburkholderia</taxon>
    </lineage>
</organism>